<protein>
    <submittedName>
        <fullName evidence="1">Uncharacterized protein</fullName>
    </submittedName>
</protein>
<organism evidence="1 2">
    <name type="scientific">Zymomonas mobilis subsp. mobilis (strain ATCC 10988 / DSM 424 / LMG 404 / NCIMB 8938 / NRRL B-806 / ZM1)</name>
    <dbReference type="NCBI Taxonomy" id="555217"/>
    <lineage>
        <taxon>Bacteria</taxon>
        <taxon>Pseudomonadati</taxon>
        <taxon>Pseudomonadota</taxon>
        <taxon>Alphaproteobacteria</taxon>
        <taxon>Sphingomonadales</taxon>
        <taxon>Zymomonadaceae</taxon>
        <taxon>Zymomonas</taxon>
    </lineage>
</organism>
<name>A0A0H3FVU8_ZYMMA</name>
<dbReference type="AlphaFoldDB" id="A0A0H3FVU8"/>
<evidence type="ECO:0000313" key="1">
    <source>
        <dbReference type="EMBL" id="AEH61928.1"/>
    </source>
</evidence>
<sequence length="339" mass="37548">MVGLEKSASTNPSFYNLGNVQKSQGALLYKTAPQILVIASDAERQTELENSVTHMGFTTRMFPMDEAVEVLRNGMAGDAILLDMTSLQDEKLADELMDAVLARLSYDVIGVVLNIPLAFIDMAYNRFFETDVQLLVGGDEKSWLPALKKAVRPLSLTLHDVVSDTRRPPLKTISEEVSRIARMLESLSSEENAKMNYALPSSFNGESRSNGVVTTEAQPEQKKININAAVVRAIIRSRRLRDQYFSASLFADPAWDMLLDLTAARLEGRQVSVSSLCIASAVPPTTALRWIKSLTEEKIFVRIADPRDGRRVFIQLSDMAMDAMIPYLAASISLVMRAL</sequence>
<reference evidence="1 2" key="1">
    <citation type="journal article" date="2011" name="J. Bacteriol.">
        <title>Genome sequence of the ethanol-producing Zymomonas mobilis subsp. mobilis lectotype strain ATCC 10988.</title>
        <authorList>
            <person name="Pappas K.M."/>
            <person name="Kouvelis V.N."/>
            <person name="Saunders E."/>
            <person name="Brettin T.S."/>
            <person name="Bruce D."/>
            <person name="Detter C."/>
            <person name="Balakireva M."/>
            <person name="Han C.S."/>
            <person name="Savvakis G."/>
            <person name="Kyrpides N.C."/>
            <person name="Typas M.A."/>
        </authorList>
    </citation>
    <scope>NUCLEOTIDE SEQUENCE [LARGE SCALE GENOMIC DNA]</scope>
    <source>
        <strain evidence="2">ATCC 10988 / DSM 424 / CCUG 17860 / LMG 404 / NCIMB 8938 / NRRL B-806 / ZM1</strain>
    </source>
</reference>
<proteinExistence type="predicted"/>
<dbReference type="InterPro" id="IPR036388">
    <property type="entry name" value="WH-like_DNA-bd_sf"/>
</dbReference>
<dbReference type="KEGG" id="zmm:Zmob_0073"/>
<dbReference type="eggNOG" id="COG1846">
    <property type="taxonomic scope" value="Bacteria"/>
</dbReference>
<evidence type="ECO:0000313" key="2">
    <source>
        <dbReference type="Proteomes" id="UP000001494"/>
    </source>
</evidence>
<accession>A0A0H3FVU8</accession>
<dbReference type="SUPFAM" id="SSF46785">
    <property type="entry name" value="Winged helix' DNA-binding domain"/>
    <property type="match status" value="1"/>
</dbReference>
<dbReference type="OrthoDB" id="7594920at2"/>
<dbReference type="EMBL" id="CP002850">
    <property type="protein sequence ID" value="AEH61928.1"/>
    <property type="molecule type" value="Genomic_DNA"/>
</dbReference>
<dbReference type="Gene3D" id="1.10.10.10">
    <property type="entry name" value="Winged helix-like DNA-binding domain superfamily/Winged helix DNA-binding domain"/>
    <property type="match status" value="1"/>
</dbReference>
<dbReference type="InterPro" id="IPR036390">
    <property type="entry name" value="WH_DNA-bd_sf"/>
</dbReference>
<dbReference type="HOGENOM" id="CLU_066639_0_0_5"/>
<gene>
    <name evidence="1" type="ordered locus">Zmob_0073</name>
</gene>
<dbReference type="Proteomes" id="UP000001494">
    <property type="component" value="Chromosome"/>
</dbReference>
<dbReference type="RefSeq" id="WP_012816881.1">
    <property type="nucleotide sequence ID" value="NC_017262.1"/>
</dbReference>